<accession>A0A438MFP2</accession>
<feature type="domain" description="Intradiol ring-cleavage dioxygenases" evidence="1">
    <location>
        <begin position="66"/>
        <end position="199"/>
    </location>
</feature>
<protein>
    <recommendedName>
        <fullName evidence="1">Intradiol ring-cleavage dioxygenases domain-containing protein</fullName>
    </recommendedName>
</protein>
<organism evidence="2 3">
    <name type="scientific">Nonomuraea polychroma</name>
    <dbReference type="NCBI Taxonomy" id="46176"/>
    <lineage>
        <taxon>Bacteria</taxon>
        <taxon>Bacillati</taxon>
        <taxon>Actinomycetota</taxon>
        <taxon>Actinomycetes</taxon>
        <taxon>Streptosporangiales</taxon>
        <taxon>Streptosporangiaceae</taxon>
        <taxon>Nonomuraea</taxon>
    </lineage>
</organism>
<dbReference type="PANTHER" id="PTHR34315:SF1">
    <property type="entry name" value="INTRADIOL RING-CLEAVAGE DIOXYGENASES DOMAIN-CONTAINING PROTEIN-RELATED"/>
    <property type="match status" value="1"/>
</dbReference>
<dbReference type="InterPro" id="IPR000627">
    <property type="entry name" value="Intradiol_dOase_C"/>
</dbReference>
<reference evidence="2 3" key="1">
    <citation type="submission" date="2019-01" db="EMBL/GenBank/DDBJ databases">
        <title>Sequencing the genomes of 1000 actinobacteria strains.</title>
        <authorList>
            <person name="Klenk H.-P."/>
        </authorList>
    </citation>
    <scope>NUCLEOTIDE SEQUENCE [LARGE SCALE GENOMIC DNA]</scope>
    <source>
        <strain evidence="2 3">DSM 43925</strain>
    </source>
</reference>
<gene>
    <name evidence="2" type="ORF">EDD27_7319</name>
</gene>
<dbReference type="GO" id="GO:0016702">
    <property type="term" value="F:oxidoreductase activity, acting on single donors with incorporation of molecular oxygen, incorporation of two atoms of oxygen"/>
    <property type="evidence" value="ECO:0007669"/>
    <property type="project" value="InterPro"/>
</dbReference>
<sequence length="257" mass="28625">MTHDHEGQRVSRRRLITNVGISSLGLSGLLAVRSAGATAVTDYSDLFREAGTCTLTPARSKGPFYLDADMIRSDIRDNKPGVRLRLAIKVQDSETCQPLPGVVVDIWQCDASGLYSGGERGSMIQHVESRQITRDRPWPDMTPTDDKRYLRGAQVADAEGVVEFTTIWPGWYPGRTVHIHAMVYIGDSRVLTTQLMFEETLNAKVLSQPPYAQHIGRDTYNAGDFYYDRRLLLTVVEDGDGYWGAIVLSVDSDKDGR</sequence>
<dbReference type="RefSeq" id="WP_127936324.1">
    <property type="nucleotide sequence ID" value="NZ_SAUN01000001.1"/>
</dbReference>
<dbReference type="InterPro" id="IPR015889">
    <property type="entry name" value="Intradiol_dOase_core"/>
</dbReference>
<dbReference type="GO" id="GO:0005506">
    <property type="term" value="F:iron ion binding"/>
    <property type="evidence" value="ECO:0007669"/>
    <property type="project" value="InterPro"/>
</dbReference>
<dbReference type="Proteomes" id="UP000284824">
    <property type="component" value="Unassembled WGS sequence"/>
</dbReference>
<name>A0A438MFP2_9ACTN</name>
<dbReference type="EMBL" id="SAUN01000001">
    <property type="protein sequence ID" value="RVX44577.1"/>
    <property type="molecule type" value="Genomic_DNA"/>
</dbReference>
<dbReference type="SUPFAM" id="SSF49482">
    <property type="entry name" value="Aromatic compound dioxygenase"/>
    <property type="match status" value="1"/>
</dbReference>
<dbReference type="AlphaFoldDB" id="A0A438MFP2"/>
<dbReference type="PROSITE" id="PS51318">
    <property type="entry name" value="TAT"/>
    <property type="match status" value="1"/>
</dbReference>
<keyword evidence="3" id="KW-1185">Reference proteome</keyword>
<dbReference type="InterPro" id="IPR006311">
    <property type="entry name" value="TAT_signal"/>
</dbReference>
<dbReference type="Gene3D" id="2.60.130.10">
    <property type="entry name" value="Aromatic compound dioxygenase"/>
    <property type="match status" value="1"/>
</dbReference>
<dbReference type="Pfam" id="PF00775">
    <property type="entry name" value="Dioxygenase_C"/>
    <property type="match status" value="1"/>
</dbReference>
<proteinExistence type="predicted"/>
<evidence type="ECO:0000313" key="2">
    <source>
        <dbReference type="EMBL" id="RVX44577.1"/>
    </source>
</evidence>
<dbReference type="PANTHER" id="PTHR34315">
    <property type="match status" value="1"/>
</dbReference>
<evidence type="ECO:0000313" key="3">
    <source>
        <dbReference type="Proteomes" id="UP000284824"/>
    </source>
</evidence>
<comment type="caution">
    <text evidence="2">The sequence shown here is derived from an EMBL/GenBank/DDBJ whole genome shotgun (WGS) entry which is preliminary data.</text>
</comment>
<dbReference type="OrthoDB" id="9800887at2"/>
<evidence type="ECO:0000259" key="1">
    <source>
        <dbReference type="Pfam" id="PF00775"/>
    </source>
</evidence>